<evidence type="ECO:0000259" key="8">
    <source>
        <dbReference type="PROSITE" id="PS00036"/>
    </source>
</evidence>
<dbReference type="Pfam" id="PF07767">
    <property type="entry name" value="Nop53"/>
    <property type="match status" value="1"/>
</dbReference>
<evidence type="ECO:0000256" key="2">
    <source>
        <dbReference type="ARBA" id="ARBA00004642"/>
    </source>
</evidence>
<feature type="domain" description="BZIP" evidence="8">
    <location>
        <begin position="75"/>
        <end position="90"/>
    </location>
</feature>
<dbReference type="GO" id="GO:0005730">
    <property type="term" value="C:nucleolus"/>
    <property type="evidence" value="ECO:0007669"/>
    <property type="project" value="UniProtKB-SubCell"/>
</dbReference>
<feature type="region of interest" description="Disordered" evidence="7">
    <location>
        <begin position="1"/>
        <end position="91"/>
    </location>
</feature>
<evidence type="ECO:0000313" key="9">
    <source>
        <dbReference type="EMBL" id="KAJ3215750.1"/>
    </source>
</evidence>
<reference evidence="9" key="1">
    <citation type="submission" date="2020-05" db="EMBL/GenBank/DDBJ databases">
        <title>Phylogenomic resolution of chytrid fungi.</title>
        <authorList>
            <person name="Stajich J.E."/>
            <person name="Amses K."/>
            <person name="Simmons R."/>
            <person name="Seto K."/>
            <person name="Myers J."/>
            <person name="Bonds A."/>
            <person name="Quandt C.A."/>
            <person name="Barry K."/>
            <person name="Liu P."/>
            <person name="Grigoriev I."/>
            <person name="Longcore J.E."/>
            <person name="James T.Y."/>
        </authorList>
    </citation>
    <scope>NUCLEOTIDE SEQUENCE</scope>
    <source>
        <strain evidence="9">JEL0476</strain>
    </source>
</reference>
<dbReference type="InterPro" id="IPR004827">
    <property type="entry name" value="bZIP"/>
</dbReference>
<name>A0AAD5TYH3_9FUNG</name>
<evidence type="ECO:0000256" key="7">
    <source>
        <dbReference type="SAM" id="MobiDB-lite"/>
    </source>
</evidence>
<dbReference type="EMBL" id="JADGJW010000523">
    <property type="protein sequence ID" value="KAJ3215750.1"/>
    <property type="molecule type" value="Genomic_DNA"/>
</dbReference>
<evidence type="ECO:0000256" key="6">
    <source>
        <dbReference type="ARBA" id="ARBA00023242"/>
    </source>
</evidence>
<dbReference type="Gene3D" id="1.20.5.170">
    <property type="match status" value="1"/>
</dbReference>
<dbReference type="InterPro" id="IPR046347">
    <property type="entry name" value="bZIP_sf"/>
</dbReference>
<dbReference type="GO" id="GO:0003700">
    <property type="term" value="F:DNA-binding transcription factor activity"/>
    <property type="evidence" value="ECO:0007669"/>
    <property type="project" value="InterPro"/>
</dbReference>
<dbReference type="AlphaFoldDB" id="A0AAD5TYH3"/>
<protein>
    <recommendedName>
        <fullName evidence="4">Ribosome biogenesis protein NOP53</fullName>
    </recommendedName>
</protein>
<comment type="subcellular location">
    <subcellularLocation>
        <location evidence="1">Nucleus</location>
        <location evidence="1">Nucleolus</location>
    </subcellularLocation>
    <subcellularLocation>
        <location evidence="2">Nucleus</location>
        <location evidence="2">Nucleoplasm</location>
    </subcellularLocation>
</comment>
<dbReference type="InterPro" id="IPR011687">
    <property type="entry name" value="Nop53/GLTSCR2"/>
</dbReference>
<proteinExistence type="inferred from homology"/>
<keyword evidence="5" id="KW-0690">Ribosome biogenesis</keyword>
<comment type="similarity">
    <text evidence="3">Belongs to the NOP53 family.</text>
</comment>
<sequence length="613" mass="69510">MQFLDFLTQPIPGFPTMLNVNSKREADTNNISSRKSKSNTTSHSEDDNEEESNKKGQTEKKKPGRKPTQIDPSNKRTAQNRAAQRAFRERKEKYLSDLETKVRELEEANKLSKGESTLKLIQENKQLKETIENLRTENSMLKDMQFTFDYPVADNQKLLNQLSSHLSSPPSTIDATSPFSESLFTNNISDFNLFSNDSTFNFDSNLTPPPNAINGQSAHKDELFSFNSSDIFSNTGIDKLQSLNFGLYPTSTNTSSPTVFNEYREHGLDSIQLETDNTIDKLLDTADLPVETKNIDVKEECPLVDKQLKEQVQRVITDPSTLNELCEMFSSKASCNEFVKLKERVAIAIIQEDKNEVIAQPSRKGKKAWRKNVDITKIEEGLSEINEELRTTGEKLHKVSDSSLFSIDKSGDTQLKKKLKSKPLKYQQILTPDSSVPMLLSRCHPVSSNVREMIYGKKKRIISRTTLKSIQKAVEKLEKNKKIFSVKNTSASHNKHKKNGVDIWGENAVPKVAPENEFIDEIIKPFKKKKPALPETRSKHVESVKLAENGQSYNPSFKEHQVTLQEAVDEELRIADLNNKLEELVSFPSELNELNEEMDVDVSGDEIEEDNVC</sequence>
<feature type="compositionally biased region" description="Polar residues" evidence="7">
    <location>
        <begin position="70"/>
        <end position="82"/>
    </location>
</feature>
<gene>
    <name evidence="9" type="ORF">HK099_006226</name>
</gene>
<dbReference type="PANTHER" id="PTHR14211">
    <property type="entry name" value="GLIOMA SUPPRESSOR CANDIDATE REGION GENE 2"/>
    <property type="match status" value="1"/>
</dbReference>
<keyword evidence="6" id="KW-0539">Nucleus</keyword>
<feature type="compositionally biased region" description="Basic and acidic residues" evidence="7">
    <location>
        <begin position="51"/>
        <end position="61"/>
    </location>
</feature>
<dbReference type="GO" id="GO:0008097">
    <property type="term" value="F:5S rRNA binding"/>
    <property type="evidence" value="ECO:0007669"/>
    <property type="project" value="TreeGrafter"/>
</dbReference>
<feature type="compositionally biased region" description="Polar residues" evidence="7">
    <location>
        <begin position="28"/>
        <end position="42"/>
    </location>
</feature>
<accession>A0AAD5TYH3</accession>
<evidence type="ECO:0000256" key="3">
    <source>
        <dbReference type="ARBA" id="ARBA00008838"/>
    </source>
</evidence>
<dbReference type="GO" id="GO:0000027">
    <property type="term" value="P:ribosomal large subunit assembly"/>
    <property type="evidence" value="ECO:0007669"/>
    <property type="project" value="TreeGrafter"/>
</dbReference>
<dbReference type="SMART" id="SM00338">
    <property type="entry name" value="BRLZ"/>
    <property type="match status" value="1"/>
</dbReference>
<comment type="caution">
    <text evidence="9">The sequence shown here is derived from an EMBL/GenBank/DDBJ whole genome shotgun (WGS) entry which is preliminary data.</text>
</comment>
<dbReference type="SUPFAM" id="SSF57959">
    <property type="entry name" value="Leucine zipper domain"/>
    <property type="match status" value="1"/>
</dbReference>
<evidence type="ECO:0000313" key="10">
    <source>
        <dbReference type="Proteomes" id="UP001211065"/>
    </source>
</evidence>
<dbReference type="Proteomes" id="UP001211065">
    <property type="component" value="Unassembled WGS sequence"/>
</dbReference>
<evidence type="ECO:0000256" key="1">
    <source>
        <dbReference type="ARBA" id="ARBA00004604"/>
    </source>
</evidence>
<dbReference type="GO" id="GO:0005654">
    <property type="term" value="C:nucleoplasm"/>
    <property type="evidence" value="ECO:0007669"/>
    <property type="project" value="UniProtKB-SubCell"/>
</dbReference>
<dbReference type="CDD" id="cd14688">
    <property type="entry name" value="bZIP_YAP"/>
    <property type="match status" value="1"/>
</dbReference>
<dbReference type="PROSITE" id="PS00036">
    <property type="entry name" value="BZIP_BASIC"/>
    <property type="match status" value="1"/>
</dbReference>
<organism evidence="9 10">
    <name type="scientific">Clydaea vesicula</name>
    <dbReference type="NCBI Taxonomy" id="447962"/>
    <lineage>
        <taxon>Eukaryota</taxon>
        <taxon>Fungi</taxon>
        <taxon>Fungi incertae sedis</taxon>
        <taxon>Chytridiomycota</taxon>
        <taxon>Chytridiomycota incertae sedis</taxon>
        <taxon>Chytridiomycetes</taxon>
        <taxon>Lobulomycetales</taxon>
        <taxon>Lobulomycetaceae</taxon>
        <taxon>Clydaea</taxon>
    </lineage>
</organism>
<evidence type="ECO:0000256" key="4">
    <source>
        <dbReference type="ARBA" id="ARBA00018339"/>
    </source>
</evidence>
<dbReference type="PANTHER" id="PTHR14211:SF7">
    <property type="entry name" value="RIBOSOME BIOGENESIS PROTEIN NOP53"/>
    <property type="match status" value="1"/>
</dbReference>
<dbReference type="GO" id="GO:0006364">
    <property type="term" value="P:rRNA processing"/>
    <property type="evidence" value="ECO:0007669"/>
    <property type="project" value="TreeGrafter"/>
</dbReference>
<dbReference type="Pfam" id="PF00170">
    <property type="entry name" value="bZIP_1"/>
    <property type="match status" value="1"/>
</dbReference>
<keyword evidence="10" id="KW-1185">Reference proteome</keyword>
<evidence type="ECO:0000256" key="5">
    <source>
        <dbReference type="ARBA" id="ARBA00022517"/>
    </source>
</evidence>